<dbReference type="HAMAP" id="MF_00145">
    <property type="entry name" value="Phosphoglyc_kinase"/>
    <property type="match status" value="1"/>
</dbReference>
<evidence type="ECO:0000256" key="3">
    <source>
        <dbReference type="ARBA" id="ARBA00004838"/>
    </source>
</evidence>
<keyword evidence="13 14" id="KW-0324">Glycolysis</keyword>
<evidence type="ECO:0000256" key="1">
    <source>
        <dbReference type="ARBA" id="ARBA00000642"/>
    </source>
</evidence>
<dbReference type="GO" id="GO:0006094">
    <property type="term" value="P:gluconeogenesis"/>
    <property type="evidence" value="ECO:0007669"/>
    <property type="project" value="TreeGrafter"/>
</dbReference>
<evidence type="ECO:0000256" key="15">
    <source>
        <dbReference type="PIRSR" id="PIRSR000724-1"/>
    </source>
</evidence>
<feature type="binding site" evidence="14 16">
    <location>
        <position position="319"/>
    </location>
    <ligand>
        <name>ATP</name>
        <dbReference type="ChEBI" id="CHEBI:30616"/>
    </ligand>
</feature>
<dbReference type="InterPro" id="IPR015824">
    <property type="entry name" value="Phosphoglycerate_kinase_N"/>
</dbReference>
<evidence type="ECO:0000256" key="12">
    <source>
        <dbReference type="ARBA" id="ARBA00022840"/>
    </source>
</evidence>
<feature type="binding site" evidence="15">
    <location>
        <position position="36"/>
    </location>
    <ligand>
        <name>(2R)-3-phosphoglycerate</name>
        <dbReference type="ChEBI" id="CHEBI:58272"/>
    </ligand>
</feature>
<dbReference type="GO" id="GO:0043531">
    <property type="term" value="F:ADP binding"/>
    <property type="evidence" value="ECO:0007669"/>
    <property type="project" value="TreeGrafter"/>
</dbReference>
<evidence type="ECO:0000256" key="6">
    <source>
        <dbReference type="ARBA" id="ARBA00013061"/>
    </source>
</evidence>
<dbReference type="InterPro" id="IPR015911">
    <property type="entry name" value="Phosphoglycerate_kinase_CS"/>
</dbReference>
<reference evidence="18" key="1">
    <citation type="submission" date="2019-04" db="EMBL/GenBank/DDBJ databases">
        <authorList>
            <person name="Brambilla D."/>
        </authorList>
    </citation>
    <scope>NUCLEOTIDE SEQUENCE</scope>
    <source>
        <strain evidence="18">BAL1</strain>
    </source>
</reference>
<feature type="binding site" evidence="15">
    <location>
        <position position="146"/>
    </location>
    <ligand>
        <name>(2R)-3-phosphoglycerate</name>
        <dbReference type="ChEBI" id="CHEBI:58272"/>
    </ligand>
</feature>
<evidence type="ECO:0000256" key="10">
    <source>
        <dbReference type="ARBA" id="ARBA00022741"/>
    </source>
</evidence>
<dbReference type="GO" id="GO:0004618">
    <property type="term" value="F:phosphoglycerate kinase activity"/>
    <property type="evidence" value="ECO:0007669"/>
    <property type="project" value="UniProtKB-UniRule"/>
</dbReference>
<keyword evidence="12 14" id="KW-0067">ATP-binding</keyword>
<keyword evidence="8 14" id="KW-0963">Cytoplasm</keyword>
<dbReference type="EC" id="2.7.2.3" evidence="6 14"/>
<organism evidence="18">
    <name type="scientific">Rheinheimera sp. BAL341</name>
    <dbReference type="NCBI Taxonomy" id="1708203"/>
    <lineage>
        <taxon>Bacteria</taxon>
        <taxon>Pseudomonadati</taxon>
        <taxon>Pseudomonadota</taxon>
        <taxon>Gammaproteobacteria</taxon>
        <taxon>Chromatiales</taxon>
        <taxon>Chromatiaceae</taxon>
        <taxon>Rheinheimera</taxon>
    </lineage>
</organism>
<sequence>MSVIRMSDLDLNGKRVLIREDLNVPVKNGKVTSDARLKAAIPTIELALSKGAKVMVMSHLGRPEEGVYDAESSLQPVVDYLAQALSAPVRLAADYLNGIDLADAEVVVFENVRFNKGEGKNDDALAQQLAALCDVFVMDAFGTAHRAQASTHGVAKFAPVACAGPLLVAELDALAAALKNPKRPLVAIVGGSKVSTKLTVLESLSGIVDQLIVGGGIANTFIAANGHSVGKSLYEADLIPEAQRLMAQAKARGGNIPVPTDVVVGQAFSESTTATLKPASEVTQDDMIFDIGPDTTAELVNILKSAGTIVWNGPVGVFEFDQFAAGTKALAQAIADSDAFSIAGGGDTLAAIDKYNIADKVSYVSTGGGAFLEFLEGKTLPAVAILEQRAITQ</sequence>
<comment type="catalytic activity">
    <reaction evidence="1 14 17">
        <text>(2R)-3-phosphoglycerate + ATP = (2R)-3-phospho-glyceroyl phosphate + ADP</text>
        <dbReference type="Rhea" id="RHEA:14801"/>
        <dbReference type="ChEBI" id="CHEBI:30616"/>
        <dbReference type="ChEBI" id="CHEBI:57604"/>
        <dbReference type="ChEBI" id="CHEBI:58272"/>
        <dbReference type="ChEBI" id="CHEBI:456216"/>
        <dbReference type="EC" id="2.7.2.3"/>
    </reaction>
</comment>
<evidence type="ECO:0000313" key="18">
    <source>
        <dbReference type="EMBL" id="VHO06777.1"/>
    </source>
</evidence>
<comment type="subunit">
    <text evidence="5 14">Monomer.</text>
</comment>
<comment type="pathway">
    <text evidence="3 14">Carbohydrate degradation; glycolysis; pyruvate from D-glyceraldehyde 3-phosphate: step 2/5.</text>
</comment>
<comment type="similarity">
    <text evidence="4 14 17">Belongs to the phosphoglycerate kinase family.</text>
</comment>
<evidence type="ECO:0000256" key="11">
    <source>
        <dbReference type="ARBA" id="ARBA00022777"/>
    </source>
</evidence>
<feature type="binding site" evidence="14 15">
    <location>
        <begin position="59"/>
        <end position="62"/>
    </location>
    <ligand>
        <name>substrate</name>
    </ligand>
</feature>
<dbReference type="SUPFAM" id="SSF53748">
    <property type="entry name" value="Phosphoglycerate kinase"/>
    <property type="match status" value="1"/>
</dbReference>
<evidence type="ECO:0000256" key="13">
    <source>
        <dbReference type="ARBA" id="ARBA00023152"/>
    </source>
</evidence>
<dbReference type="Gene3D" id="3.40.50.1260">
    <property type="entry name" value="Phosphoglycerate kinase, N-terminal domain"/>
    <property type="match status" value="2"/>
</dbReference>
<dbReference type="AlphaFoldDB" id="A0A486XWN4"/>
<evidence type="ECO:0000256" key="7">
    <source>
        <dbReference type="ARBA" id="ARBA00016471"/>
    </source>
</evidence>
<dbReference type="PROSITE" id="PS00111">
    <property type="entry name" value="PGLYCERATE_KINASE"/>
    <property type="match status" value="1"/>
</dbReference>
<evidence type="ECO:0000256" key="8">
    <source>
        <dbReference type="ARBA" id="ARBA00022490"/>
    </source>
</evidence>
<keyword evidence="10 14" id="KW-0547">Nucleotide-binding</keyword>
<dbReference type="Pfam" id="PF00162">
    <property type="entry name" value="PGK"/>
    <property type="match status" value="1"/>
</dbReference>
<feature type="binding site" evidence="15">
    <location>
        <position position="113"/>
    </location>
    <ligand>
        <name>(2R)-3-phosphoglycerate</name>
        <dbReference type="ChEBI" id="CHEBI:58272"/>
    </ligand>
</feature>
<evidence type="ECO:0000256" key="4">
    <source>
        <dbReference type="ARBA" id="ARBA00008982"/>
    </source>
</evidence>
<keyword evidence="9 14" id="KW-0808">Transferase</keyword>
<feature type="binding site" evidence="14">
    <location>
        <position position="36"/>
    </location>
    <ligand>
        <name>substrate</name>
    </ligand>
</feature>
<comment type="subcellular location">
    <subcellularLocation>
        <location evidence="2 14">Cytoplasm</location>
    </subcellularLocation>
</comment>
<dbReference type="PIRSF" id="PIRSF000724">
    <property type="entry name" value="Pgk"/>
    <property type="match status" value="1"/>
</dbReference>
<protein>
    <recommendedName>
        <fullName evidence="7 14">Phosphoglycerate kinase</fullName>
        <ecNumber evidence="6 14">2.7.2.3</ecNumber>
    </recommendedName>
</protein>
<evidence type="ECO:0000256" key="17">
    <source>
        <dbReference type="RuleBase" id="RU000532"/>
    </source>
</evidence>
<name>A0A486XWN4_9GAMM</name>
<evidence type="ECO:0000256" key="2">
    <source>
        <dbReference type="ARBA" id="ARBA00004496"/>
    </source>
</evidence>
<dbReference type="PRINTS" id="PR00477">
    <property type="entry name" value="PHGLYCKINASE"/>
</dbReference>
<feature type="binding site" evidence="14 15">
    <location>
        <begin position="21"/>
        <end position="23"/>
    </location>
    <ligand>
        <name>substrate</name>
    </ligand>
</feature>
<dbReference type="GO" id="GO:0005829">
    <property type="term" value="C:cytosol"/>
    <property type="evidence" value="ECO:0007669"/>
    <property type="project" value="TreeGrafter"/>
</dbReference>
<proteinExistence type="inferred from homology"/>
<feature type="binding site" evidence="14">
    <location>
        <position position="113"/>
    </location>
    <ligand>
        <name>substrate</name>
    </ligand>
</feature>
<feature type="binding site" evidence="14 16">
    <location>
        <position position="197"/>
    </location>
    <ligand>
        <name>ATP</name>
        <dbReference type="ChEBI" id="CHEBI:30616"/>
    </ligand>
</feature>
<feature type="binding site" evidence="14 16">
    <location>
        <begin position="345"/>
        <end position="348"/>
    </location>
    <ligand>
        <name>ATP</name>
        <dbReference type="ChEBI" id="CHEBI:30616"/>
    </ligand>
</feature>
<dbReference type="InterPro" id="IPR001576">
    <property type="entry name" value="Phosphoglycerate_kinase"/>
</dbReference>
<dbReference type="InterPro" id="IPR036043">
    <property type="entry name" value="Phosphoglycerate_kinase_sf"/>
</dbReference>
<gene>
    <name evidence="14" type="primary">pgk</name>
    <name evidence="18" type="ORF">BAL341_3750</name>
</gene>
<evidence type="ECO:0000256" key="5">
    <source>
        <dbReference type="ARBA" id="ARBA00011245"/>
    </source>
</evidence>
<accession>A0A486XWN4</accession>
<dbReference type="FunFam" id="3.40.50.1260:FF:000002">
    <property type="entry name" value="Phosphoglycerate kinase"/>
    <property type="match status" value="1"/>
</dbReference>
<dbReference type="GO" id="GO:0005524">
    <property type="term" value="F:ATP binding"/>
    <property type="evidence" value="ECO:0007669"/>
    <property type="project" value="UniProtKB-KW"/>
</dbReference>
<dbReference type="PANTHER" id="PTHR11406">
    <property type="entry name" value="PHOSPHOGLYCERATE KINASE"/>
    <property type="match status" value="1"/>
</dbReference>
<evidence type="ECO:0000256" key="9">
    <source>
        <dbReference type="ARBA" id="ARBA00022679"/>
    </source>
</evidence>
<dbReference type="PANTHER" id="PTHR11406:SF23">
    <property type="entry name" value="PHOSPHOGLYCERATE KINASE 1, CHLOROPLASTIC-RELATED"/>
    <property type="match status" value="1"/>
</dbReference>
<keyword evidence="11 14" id="KW-0418">Kinase</keyword>
<evidence type="ECO:0000256" key="16">
    <source>
        <dbReference type="PIRSR" id="PIRSR000724-2"/>
    </source>
</evidence>
<dbReference type="UniPathway" id="UPA00109">
    <property type="reaction ID" value="UER00185"/>
</dbReference>
<dbReference type="EMBL" id="CAAJGR010000039">
    <property type="protein sequence ID" value="VHO06777.1"/>
    <property type="molecule type" value="Genomic_DNA"/>
</dbReference>
<feature type="binding site" evidence="14">
    <location>
        <position position="146"/>
    </location>
    <ligand>
        <name>substrate</name>
    </ligand>
</feature>
<dbReference type="FunFam" id="3.40.50.1260:FF:000001">
    <property type="entry name" value="Phosphoglycerate kinase"/>
    <property type="match status" value="1"/>
</dbReference>
<dbReference type="GO" id="GO:0006096">
    <property type="term" value="P:glycolytic process"/>
    <property type="evidence" value="ECO:0007669"/>
    <property type="project" value="UniProtKB-UniRule"/>
</dbReference>
<comment type="caution">
    <text evidence="14">Lacks conserved residue(s) required for the propagation of feature annotation.</text>
</comment>
<evidence type="ECO:0000256" key="14">
    <source>
        <dbReference type="HAMAP-Rule" id="MF_00145"/>
    </source>
</evidence>